<dbReference type="EMBL" id="JBBNAG010000008">
    <property type="protein sequence ID" value="KAK9111701.1"/>
    <property type="molecule type" value="Genomic_DNA"/>
</dbReference>
<proteinExistence type="predicted"/>
<protein>
    <submittedName>
        <fullName evidence="1">Uncharacterized protein</fullName>
    </submittedName>
</protein>
<evidence type="ECO:0000313" key="1">
    <source>
        <dbReference type="EMBL" id="KAK9111701.1"/>
    </source>
</evidence>
<sequence>MSAANPLLPFSFVFVVVASRLRRSSSLRLRHLRSPSWLLASPRTPVASLRVGARPIARPFSSPASHLLSLASAPSYRSASIINLCSFMVSC</sequence>
<accession>A0AAP0NPM4</accession>
<reference evidence="1 2" key="1">
    <citation type="submission" date="2024-01" db="EMBL/GenBank/DDBJ databases">
        <title>Genome assemblies of Stephania.</title>
        <authorList>
            <person name="Yang L."/>
        </authorList>
    </citation>
    <scope>NUCLEOTIDE SEQUENCE [LARGE SCALE GENOMIC DNA]</scope>
    <source>
        <strain evidence="1">JXDWG</strain>
        <tissue evidence="1">Leaf</tissue>
    </source>
</reference>
<organism evidence="1 2">
    <name type="scientific">Stephania cephalantha</name>
    <dbReference type="NCBI Taxonomy" id="152367"/>
    <lineage>
        <taxon>Eukaryota</taxon>
        <taxon>Viridiplantae</taxon>
        <taxon>Streptophyta</taxon>
        <taxon>Embryophyta</taxon>
        <taxon>Tracheophyta</taxon>
        <taxon>Spermatophyta</taxon>
        <taxon>Magnoliopsida</taxon>
        <taxon>Ranunculales</taxon>
        <taxon>Menispermaceae</taxon>
        <taxon>Menispermoideae</taxon>
        <taxon>Cissampelideae</taxon>
        <taxon>Stephania</taxon>
    </lineage>
</organism>
<gene>
    <name evidence="1" type="ORF">Scep_019220</name>
</gene>
<dbReference type="Proteomes" id="UP001419268">
    <property type="component" value="Unassembled WGS sequence"/>
</dbReference>
<keyword evidence="2" id="KW-1185">Reference proteome</keyword>
<name>A0AAP0NPM4_9MAGN</name>
<comment type="caution">
    <text evidence="1">The sequence shown here is derived from an EMBL/GenBank/DDBJ whole genome shotgun (WGS) entry which is preliminary data.</text>
</comment>
<evidence type="ECO:0000313" key="2">
    <source>
        <dbReference type="Proteomes" id="UP001419268"/>
    </source>
</evidence>
<dbReference type="AlphaFoldDB" id="A0AAP0NPM4"/>